<sequence>MVGGLSGGTISLISGGNFQDGFIGGLVGTIAGGYMGQGGVGWAGRTAIAATAGGLIAELGGGKFANGALSAAFVYLFRESMHTTRQELKIQFRGGTKAERASVLSDLNDIFGTKRGAKMLSNTQSPLTIDLSVKNRVFVKNAPSDTIYIDLNFHPKISTDSGSIPATTRRILSHELGHSVFGALDDGINRMNNINLNENPIMNELGMPLRLEY</sequence>
<proteinExistence type="predicted"/>
<dbReference type="RefSeq" id="WP_071563522.1">
    <property type="nucleotide sequence ID" value="NZ_MIQH01000332.1"/>
</dbReference>
<accession>A0A1J5TXD7</accession>
<evidence type="ECO:0000313" key="1">
    <source>
        <dbReference type="EMBL" id="OIR25418.1"/>
    </source>
</evidence>
<protein>
    <submittedName>
        <fullName evidence="1">Uncharacterized protein</fullName>
    </submittedName>
</protein>
<gene>
    <name evidence="1" type="ORF">BGC33_06465</name>
</gene>
<comment type="caution">
    <text evidence="1">The sequence shown here is derived from an EMBL/GenBank/DDBJ whole genome shotgun (WGS) entry which is preliminary data.</text>
</comment>
<name>A0A1J5TXD7_9GAMM</name>
<dbReference type="AlphaFoldDB" id="A0A1J5TXD7"/>
<organism evidence="1 2">
    <name type="scientific">Bathymodiolus thermophilus thioautotrophic gill symbiont</name>
    <dbReference type="NCBI Taxonomy" id="2360"/>
    <lineage>
        <taxon>Bacteria</taxon>
        <taxon>Pseudomonadati</taxon>
        <taxon>Pseudomonadota</taxon>
        <taxon>Gammaproteobacteria</taxon>
        <taxon>sulfur-oxidizing symbionts</taxon>
    </lineage>
</organism>
<dbReference type="Proteomes" id="UP000182798">
    <property type="component" value="Unassembled WGS sequence"/>
</dbReference>
<reference evidence="2" key="1">
    <citation type="submission" date="2016-09" db="EMBL/GenBank/DDBJ databases">
        <title>Genome Sequence of Bathymodiolus thermophilus sulfur-oxidizing gill endosymbiont.</title>
        <authorList>
            <person name="Ponnudurai R."/>
            <person name="Kleiner M."/>
            <person name="Sayavedra L."/>
            <person name="Thuermer A."/>
            <person name="Felbeck H."/>
            <person name="Schlueter R."/>
            <person name="Schweder T."/>
            <person name="Markert S."/>
        </authorList>
    </citation>
    <scope>NUCLEOTIDE SEQUENCE [LARGE SCALE GENOMIC DNA]</scope>
    <source>
        <strain evidence="2">BAT/CrabSpa'14</strain>
    </source>
</reference>
<dbReference type="EMBL" id="MIQH01000332">
    <property type="protein sequence ID" value="OIR25418.1"/>
    <property type="molecule type" value="Genomic_DNA"/>
</dbReference>
<evidence type="ECO:0000313" key="2">
    <source>
        <dbReference type="Proteomes" id="UP000182798"/>
    </source>
</evidence>